<feature type="region of interest" description="Disordered" evidence="1">
    <location>
        <begin position="1"/>
        <end position="50"/>
    </location>
</feature>
<dbReference type="PANTHER" id="PTHR33063:SF13">
    <property type="entry name" value="OS02G0583500 PROTEIN"/>
    <property type="match status" value="1"/>
</dbReference>
<organism evidence="2 3">
    <name type="scientific">Nicotiana attenuata</name>
    <name type="common">Coyote tobacco</name>
    <dbReference type="NCBI Taxonomy" id="49451"/>
    <lineage>
        <taxon>Eukaryota</taxon>
        <taxon>Viridiplantae</taxon>
        <taxon>Streptophyta</taxon>
        <taxon>Embryophyta</taxon>
        <taxon>Tracheophyta</taxon>
        <taxon>Spermatophyta</taxon>
        <taxon>Magnoliopsida</taxon>
        <taxon>eudicotyledons</taxon>
        <taxon>Gunneridae</taxon>
        <taxon>Pentapetalae</taxon>
        <taxon>asterids</taxon>
        <taxon>lamiids</taxon>
        <taxon>Solanales</taxon>
        <taxon>Solanaceae</taxon>
        <taxon>Nicotianoideae</taxon>
        <taxon>Nicotianeae</taxon>
        <taxon>Nicotiana</taxon>
    </lineage>
</organism>
<feature type="compositionally biased region" description="Low complexity" evidence="1">
    <location>
        <begin position="16"/>
        <end position="37"/>
    </location>
</feature>
<accession>A0A314L6S9</accession>
<gene>
    <name evidence="2" type="ORF">A4A49_26466</name>
</gene>
<dbReference type="Gramene" id="OIT37330">
    <property type="protein sequence ID" value="OIT37330"/>
    <property type="gene ID" value="A4A49_26466"/>
</dbReference>
<evidence type="ECO:0000313" key="3">
    <source>
        <dbReference type="Proteomes" id="UP000187609"/>
    </source>
</evidence>
<name>A0A314L6S9_NICAT</name>
<dbReference type="Proteomes" id="UP000187609">
    <property type="component" value="Unassembled WGS sequence"/>
</dbReference>
<comment type="caution">
    <text evidence="2">The sequence shown here is derived from an EMBL/GenBank/DDBJ whole genome shotgun (WGS) entry which is preliminary data.</text>
</comment>
<keyword evidence="3" id="KW-1185">Reference proteome</keyword>
<reference evidence="2" key="1">
    <citation type="submission" date="2016-11" db="EMBL/GenBank/DDBJ databases">
        <title>The genome of Nicotiana attenuata.</title>
        <authorList>
            <person name="Xu S."/>
            <person name="Brockmoeller T."/>
            <person name="Gaquerel E."/>
            <person name="Navarro A."/>
            <person name="Kuhl H."/>
            <person name="Gase K."/>
            <person name="Ling Z."/>
            <person name="Zhou W."/>
            <person name="Kreitzer C."/>
            <person name="Stanke M."/>
            <person name="Tang H."/>
            <person name="Lyons E."/>
            <person name="Pandey P."/>
            <person name="Pandey S.P."/>
            <person name="Timmermann B."/>
            <person name="Baldwin I.T."/>
        </authorList>
    </citation>
    <scope>NUCLEOTIDE SEQUENCE [LARGE SCALE GENOMIC DNA]</scope>
    <source>
        <strain evidence="2">UT</strain>
    </source>
</reference>
<dbReference type="EMBL" id="MJEQ01000324">
    <property type="protein sequence ID" value="OIT37330.1"/>
    <property type="molecule type" value="Genomic_DNA"/>
</dbReference>
<proteinExistence type="predicted"/>
<dbReference type="PANTHER" id="PTHR33063">
    <property type="entry name" value="OS02G0583500 PROTEIN"/>
    <property type="match status" value="1"/>
</dbReference>
<dbReference type="AlphaFoldDB" id="A0A314L6S9"/>
<evidence type="ECO:0000313" key="2">
    <source>
        <dbReference type="EMBL" id="OIT37330.1"/>
    </source>
</evidence>
<sequence>MAPGGRASRQTTITGASTRASRSSDPSNSNNPTPNTDDSSRIRKVRGRTMRKGLEKMKKSIGRKMVIDIPVGKGRPVKAIPSAKLSNGLGIIARNFLTLPNKWKELTREDKDATLIRCHEKFEINLDEHYTKDSCEDILKNRSRKWRYKLKKLFESASSEEEARKIEVPELTPKNWNRLCDMWANPEHKNKMRDLRARSVSEENPMTIDEIVDNVLGTRSGYIKGLGYGPKPNTTTATKKRTTKLEDALRRAKEDAATAQHGLQERLNVAEIEVANQQIQIQTLTSELGTLRARQEEILNILLAHHHQD</sequence>
<protein>
    <submittedName>
        <fullName evidence="2">Uncharacterized protein</fullName>
    </submittedName>
</protein>
<evidence type="ECO:0000256" key="1">
    <source>
        <dbReference type="SAM" id="MobiDB-lite"/>
    </source>
</evidence>